<dbReference type="AlphaFoldDB" id="T1J0W0"/>
<name>T1J0W0_STRMM</name>
<keyword evidence="3" id="KW-1185">Reference proteome</keyword>
<evidence type="ECO:0000256" key="1">
    <source>
        <dbReference type="SAM" id="Coils"/>
    </source>
</evidence>
<organism evidence="2 3">
    <name type="scientific">Strigamia maritima</name>
    <name type="common">European centipede</name>
    <name type="synonym">Geophilus maritimus</name>
    <dbReference type="NCBI Taxonomy" id="126957"/>
    <lineage>
        <taxon>Eukaryota</taxon>
        <taxon>Metazoa</taxon>
        <taxon>Ecdysozoa</taxon>
        <taxon>Arthropoda</taxon>
        <taxon>Myriapoda</taxon>
        <taxon>Chilopoda</taxon>
        <taxon>Pleurostigmophora</taxon>
        <taxon>Geophilomorpha</taxon>
        <taxon>Linotaeniidae</taxon>
        <taxon>Strigamia</taxon>
    </lineage>
</organism>
<proteinExistence type="predicted"/>
<dbReference type="EMBL" id="AFFK01012418">
    <property type="status" value="NOT_ANNOTATED_CDS"/>
    <property type="molecule type" value="Genomic_DNA"/>
</dbReference>
<evidence type="ECO:0000313" key="2">
    <source>
        <dbReference type="EnsemblMetazoa" id="SMAR007168-PA"/>
    </source>
</evidence>
<dbReference type="EnsemblMetazoa" id="SMAR007168-RA">
    <property type="protein sequence ID" value="SMAR007168-PA"/>
    <property type="gene ID" value="SMAR007168"/>
</dbReference>
<keyword evidence="1" id="KW-0175">Coiled coil</keyword>
<evidence type="ECO:0000313" key="3">
    <source>
        <dbReference type="Proteomes" id="UP000014500"/>
    </source>
</evidence>
<reference evidence="2" key="2">
    <citation type="submission" date="2015-02" db="UniProtKB">
        <authorList>
            <consortium name="EnsemblMetazoa"/>
        </authorList>
    </citation>
    <scope>IDENTIFICATION</scope>
</reference>
<accession>T1J0W0</accession>
<feature type="coiled-coil region" evidence="1">
    <location>
        <begin position="136"/>
        <end position="170"/>
    </location>
</feature>
<dbReference type="Proteomes" id="UP000014500">
    <property type="component" value="Unassembled WGS sequence"/>
</dbReference>
<sequence length="367" mass="41755">MDMDICGVHSCVDNDPSAASTPKSTDESNDSSITLFNRLANRDEASPWLSKPRRDSEFHLSLTEAEASDVCTPKRNMSFQVDRNTKTQYIKLRKADCCFLFTDCVKILSQILGIEVDLKGVALDEVKCSLQYELDAKQTALQLRILKNENKELRYQIQLLKQLLKEERNASCETEKEVYSSRKNIQMLLNDRRKLQAELIEVNKGKLNTKSTESQTDESHNLNNLKKLDITCRLYQLSTEKLLKFTKVVHEVLTEYKSSLSLSVGDKKEKGKSEKKSMRQPAKIKRAASIQNITGDISKFFVSKHADRVCRAASVCTVRTNIQSSESEKFDVIDRLANKAKEISSTIENILFESAGSNPRLERVEWV</sequence>
<reference evidence="3" key="1">
    <citation type="submission" date="2011-05" db="EMBL/GenBank/DDBJ databases">
        <authorList>
            <person name="Richards S.R."/>
            <person name="Qu J."/>
            <person name="Jiang H."/>
            <person name="Jhangiani S.N."/>
            <person name="Agravi P."/>
            <person name="Goodspeed R."/>
            <person name="Gross S."/>
            <person name="Mandapat C."/>
            <person name="Jackson L."/>
            <person name="Mathew T."/>
            <person name="Pu L."/>
            <person name="Thornton R."/>
            <person name="Saada N."/>
            <person name="Wilczek-Boney K.B."/>
            <person name="Lee S."/>
            <person name="Kovar C."/>
            <person name="Wu Y."/>
            <person name="Scherer S.E."/>
            <person name="Worley K.C."/>
            <person name="Muzny D.M."/>
            <person name="Gibbs R."/>
        </authorList>
    </citation>
    <scope>NUCLEOTIDE SEQUENCE</scope>
    <source>
        <strain evidence="3">Brora</strain>
    </source>
</reference>
<dbReference type="HOGENOM" id="CLU_755062_0_0_1"/>
<protein>
    <submittedName>
        <fullName evidence="2">Uncharacterized protein</fullName>
    </submittedName>
</protein>